<dbReference type="PANTHER" id="PTHR30273:SF2">
    <property type="entry name" value="PROTEIN FECR"/>
    <property type="match status" value="1"/>
</dbReference>
<dbReference type="PANTHER" id="PTHR30273">
    <property type="entry name" value="PERIPLASMIC SIGNAL SENSOR AND SIGMA FACTOR ACTIVATOR FECR-RELATED"/>
    <property type="match status" value="1"/>
</dbReference>
<comment type="caution">
    <text evidence="3">The sequence shown here is derived from an EMBL/GenBank/DDBJ whole genome shotgun (WGS) entry which is preliminary data.</text>
</comment>
<dbReference type="Proteomes" id="UP001155059">
    <property type="component" value="Unassembled WGS sequence"/>
</dbReference>
<reference evidence="3 4" key="1">
    <citation type="journal article" date="2022" name="Int. J. Syst. Evol. Microbiol.">
        <title>Pseudomonas aegrilactucae sp. nov. and Pseudomonas morbosilactucae sp. nov., pathogens causing bacterial rot of lettuce in Japan.</title>
        <authorList>
            <person name="Sawada H."/>
            <person name="Fujikawa T."/>
            <person name="Satou M."/>
        </authorList>
    </citation>
    <scope>NUCLEOTIDE SEQUENCE [LARGE SCALE GENOMIC DNA]</scope>
    <source>
        <strain evidence="3 4">MAFF 302030</strain>
    </source>
</reference>
<accession>A0A9X1YYV2</accession>
<reference evidence="3 4" key="2">
    <citation type="journal article" date="2023" name="Plant Pathol.">
        <title>Dismantling and reorganizing Pseudomonas marginalis sensu#lato.</title>
        <authorList>
            <person name="Sawada H."/>
            <person name="Fujikawa T."/>
            <person name="Satou M."/>
        </authorList>
    </citation>
    <scope>NUCLEOTIDE SEQUENCE [LARGE SCALE GENOMIC DNA]</scope>
    <source>
        <strain evidence="3 4">MAFF 302030</strain>
    </source>
</reference>
<dbReference type="Pfam" id="PF04773">
    <property type="entry name" value="FecR"/>
    <property type="match status" value="1"/>
</dbReference>
<name>A0A9X1YYV2_9PSED</name>
<organism evidence="3 4">
    <name type="scientific">Pseudomonas morbosilactucae</name>
    <dbReference type="NCBI Taxonomy" id="2938197"/>
    <lineage>
        <taxon>Bacteria</taxon>
        <taxon>Pseudomonadati</taxon>
        <taxon>Pseudomonadota</taxon>
        <taxon>Gammaproteobacteria</taxon>
        <taxon>Pseudomonadales</taxon>
        <taxon>Pseudomonadaceae</taxon>
        <taxon>Pseudomonas</taxon>
    </lineage>
</organism>
<evidence type="ECO:0000259" key="2">
    <source>
        <dbReference type="Pfam" id="PF16220"/>
    </source>
</evidence>
<dbReference type="Pfam" id="PF16220">
    <property type="entry name" value="DUF4880"/>
    <property type="match status" value="1"/>
</dbReference>
<feature type="domain" description="FecR N-terminal" evidence="2">
    <location>
        <begin position="13"/>
        <end position="55"/>
    </location>
</feature>
<proteinExistence type="predicted"/>
<dbReference type="GO" id="GO:0016989">
    <property type="term" value="F:sigma factor antagonist activity"/>
    <property type="evidence" value="ECO:0007669"/>
    <property type="project" value="TreeGrafter"/>
</dbReference>
<protein>
    <submittedName>
        <fullName evidence="3">FecR domain-containing protein</fullName>
    </submittedName>
</protein>
<gene>
    <name evidence="3" type="ORF">M1B34_24050</name>
</gene>
<dbReference type="InterPro" id="IPR032623">
    <property type="entry name" value="FecR_N"/>
</dbReference>
<evidence type="ECO:0000313" key="3">
    <source>
        <dbReference type="EMBL" id="MCK9800670.1"/>
    </source>
</evidence>
<dbReference type="InterPro" id="IPR012373">
    <property type="entry name" value="Ferrdict_sens_TM"/>
</dbReference>
<dbReference type="RefSeq" id="WP_268266399.1">
    <property type="nucleotide sequence ID" value="NZ_JALQCW010000068.1"/>
</dbReference>
<feature type="domain" description="FecR protein" evidence="1">
    <location>
        <begin position="114"/>
        <end position="206"/>
    </location>
</feature>
<dbReference type="EMBL" id="JALQCW010000068">
    <property type="protein sequence ID" value="MCK9800670.1"/>
    <property type="molecule type" value="Genomic_DNA"/>
</dbReference>
<dbReference type="AlphaFoldDB" id="A0A9X1YYV2"/>
<dbReference type="Gene3D" id="2.60.120.1440">
    <property type="match status" value="1"/>
</dbReference>
<dbReference type="PIRSF" id="PIRSF018266">
    <property type="entry name" value="FecR"/>
    <property type="match status" value="1"/>
</dbReference>
<evidence type="ECO:0000313" key="4">
    <source>
        <dbReference type="Proteomes" id="UP001155059"/>
    </source>
</evidence>
<sequence length="319" mass="35649">MPPISAAQLTALEQAAHWYSCLNDEAATEADRLGWQTWLQAAPLNAWAWEQAERLQQRMLRVPGPLAERTLDLAGRERQTSRRGVLKGLALVIGGSTLGWGGYRKASQDPWLADYRSQVGERLPVTLEDGSQLLLNSDSAVDIVFDGQQRLVLLKQGEIMVTTAADPHQRPFSVQTRQGRVLALGTRFTVREQDTTTTVAVFEHKVQITTHEGQTQLLTSGQRCQFDRQAVHAPTTLDFAEGAWSRGLLVANDQRLEAFVAELGRYRRGWLRCDPAVADLRISGTFDLRDTDQILRALSGSLPVRVVQRTRYWINLVPA</sequence>
<evidence type="ECO:0000259" key="1">
    <source>
        <dbReference type="Pfam" id="PF04773"/>
    </source>
</evidence>
<dbReference type="InterPro" id="IPR006860">
    <property type="entry name" value="FecR"/>
</dbReference>